<accession>A0A078FXK4</accession>
<dbReference type="AlphaFoldDB" id="A0A078FXK4"/>
<dbReference type="InterPro" id="IPR037476">
    <property type="entry name" value="PCH1"/>
</dbReference>
<evidence type="ECO:0000313" key="2">
    <source>
        <dbReference type="Proteomes" id="UP000028999"/>
    </source>
</evidence>
<dbReference type="PaxDb" id="3708-A0A078FXK4"/>
<keyword evidence="2" id="KW-1185">Reference proteome</keyword>
<evidence type="ECO:0000313" key="1">
    <source>
        <dbReference type="EMBL" id="CDY17467.1"/>
    </source>
</evidence>
<dbReference type="Proteomes" id="UP000028999">
    <property type="component" value="Unassembled WGS sequence"/>
</dbReference>
<sequence length="147" mass="16544">MSDHVMGKSCVAGYESVWLSRWIRRGSAYGLKAHSNRDAKCSMKTHLPDDDGQLWKESTGSIKLKAKTIILYLNIKVKISNVNIIPDINKEPLIGADEEGETSSSATQRMDVEHFVNNTKLPKECKRLRLSPDTNCRSQVKRLKTNA</sequence>
<gene>
    <name evidence="1" type="primary">BnaC03g65960D</name>
    <name evidence="1" type="ORF">GSBRNA2T00095642001</name>
</gene>
<proteinExistence type="predicted"/>
<dbReference type="OMA" id="DHVMGKS"/>
<dbReference type="EMBL" id="LK032074">
    <property type="protein sequence ID" value="CDY17467.1"/>
    <property type="molecule type" value="Genomic_DNA"/>
</dbReference>
<name>A0A078FXK4_BRANA</name>
<dbReference type="PANTHER" id="PTHR36062:SF1">
    <property type="entry name" value="OS01G0687300 PROTEIN"/>
    <property type="match status" value="1"/>
</dbReference>
<reference evidence="1 2" key="1">
    <citation type="journal article" date="2014" name="Science">
        <title>Plant genetics. Early allopolyploid evolution in the post-Neolithic Brassica napus oilseed genome.</title>
        <authorList>
            <person name="Chalhoub B."/>
            <person name="Denoeud F."/>
            <person name="Liu S."/>
            <person name="Parkin I.A."/>
            <person name="Tang H."/>
            <person name="Wang X."/>
            <person name="Chiquet J."/>
            <person name="Belcram H."/>
            <person name="Tong C."/>
            <person name="Samans B."/>
            <person name="Correa M."/>
            <person name="Da Silva C."/>
            <person name="Just J."/>
            <person name="Falentin C."/>
            <person name="Koh C.S."/>
            <person name="Le Clainche I."/>
            <person name="Bernard M."/>
            <person name="Bento P."/>
            <person name="Noel B."/>
            <person name="Labadie K."/>
            <person name="Alberti A."/>
            <person name="Charles M."/>
            <person name="Arnaud D."/>
            <person name="Guo H."/>
            <person name="Daviaud C."/>
            <person name="Alamery S."/>
            <person name="Jabbari K."/>
            <person name="Zhao M."/>
            <person name="Edger P.P."/>
            <person name="Chelaifa H."/>
            <person name="Tack D."/>
            <person name="Lassalle G."/>
            <person name="Mestiri I."/>
            <person name="Schnel N."/>
            <person name="Le Paslier M.C."/>
            <person name="Fan G."/>
            <person name="Renault V."/>
            <person name="Bayer P.E."/>
            <person name="Golicz A.A."/>
            <person name="Manoli S."/>
            <person name="Lee T.H."/>
            <person name="Thi V.H."/>
            <person name="Chalabi S."/>
            <person name="Hu Q."/>
            <person name="Fan C."/>
            <person name="Tollenaere R."/>
            <person name="Lu Y."/>
            <person name="Battail C."/>
            <person name="Shen J."/>
            <person name="Sidebottom C.H."/>
            <person name="Wang X."/>
            <person name="Canaguier A."/>
            <person name="Chauveau A."/>
            <person name="Berard A."/>
            <person name="Deniot G."/>
            <person name="Guan M."/>
            <person name="Liu Z."/>
            <person name="Sun F."/>
            <person name="Lim Y.P."/>
            <person name="Lyons E."/>
            <person name="Town C.D."/>
            <person name="Bancroft I."/>
            <person name="Wang X."/>
            <person name="Meng J."/>
            <person name="Ma J."/>
            <person name="Pires J.C."/>
            <person name="King G.J."/>
            <person name="Brunel D."/>
            <person name="Delourme R."/>
            <person name="Renard M."/>
            <person name="Aury J.M."/>
            <person name="Adams K.L."/>
            <person name="Batley J."/>
            <person name="Snowdon R.J."/>
            <person name="Tost J."/>
            <person name="Edwards D."/>
            <person name="Zhou Y."/>
            <person name="Hua W."/>
            <person name="Sharpe A.G."/>
            <person name="Paterson A.H."/>
            <person name="Guan C."/>
            <person name="Wincker P."/>
        </authorList>
    </citation>
    <scope>NUCLEOTIDE SEQUENCE [LARGE SCALE GENOMIC DNA]</scope>
    <source>
        <strain evidence="2">cv. Darmor-bzh</strain>
    </source>
</reference>
<dbReference type="Gramene" id="CDY17467">
    <property type="protein sequence ID" value="CDY17467"/>
    <property type="gene ID" value="GSBRNA2T00095642001"/>
</dbReference>
<organism evidence="1 2">
    <name type="scientific">Brassica napus</name>
    <name type="common">Rape</name>
    <dbReference type="NCBI Taxonomy" id="3708"/>
    <lineage>
        <taxon>Eukaryota</taxon>
        <taxon>Viridiplantae</taxon>
        <taxon>Streptophyta</taxon>
        <taxon>Embryophyta</taxon>
        <taxon>Tracheophyta</taxon>
        <taxon>Spermatophyta</taxon>
        <taxon>Magnoliopsida</taxon>
        <taxon>eudicotyledons</taxon>
        <taxon>Gunneridae</taxon>
        <taxon>Pentapetalae</taxon>
        <taxon>rosids</taxon>
        <taxon>malvids</taxon>
        <taxon>Brassicales</taxon>
        <taxon>Brassicaceae</taxon>
        <taxon>Brassiceae</taxon>
        <taxon>Brassica</taxon>
    </lineage>
</organism>
<dbReference type="GO" id="GO:0010099">
    <property type="term" value="P:regulation of photomorphogenesis"/>
    <property type="evidence" value="ECO:0007669"/>
    <property type="project" value="InterPro"/>
</dbReference>
<dbReference type="STRING" id="3708.A0A078FXK4"/>
<dbReference type="PANTHER" id="PTHR36062">
    <property type="entry name" value="OS01G0687300 PROTEIN"/>
    <property type="match status" value="1"/>
</dbReference>
<protein>
    <submittedName>
        <fullName evidence="1">BnaC03g65960D protein</fullName>
    </submittedName>
</protein>